<evidence type="ECO:0000256" key="5">
    <source>
        <dbReference type="ARBA" id="ARBA00022777"/>
    </source>
</evidence>
<evidence type="ECO:0000256" key="4">
    <source>
        <dbReference type="ARBA" id="ARBA00022679"/>
    </source>
</evidence>
<keyword evidence="6" id="KW-0902">Two-component regulatory system</keyword>
<proteinExistence type="predicted"/>
<organism evidence="8">
    <name type="scientific">mine drainage metagenome</name>
    <dbReference type="NCBI Taxonomy" id="410659"/>
    <lineage>
        <taxon>unclassified sequences</taxon>
        <taxon>metagenomes</taxon>
        <taxon>ecological metagenomes</taxon>
    </lineage>
</organism>
<feature type="domain" description="Histidine kinase" evidence="7">
    <location>
        <begin position="1"/>
        <end position="117"/>
    </location>
</feature>
<dbReference type="GO" id="GO:0005886">
    <property type="term" value="C:plasma membrane"/>
    <property type="evidence" value="ECO:0007669"/>
    <property type="project" value="TreeGrafter"/>
</dbReference>
<protein>
    <recommendedName>
        <fullName evidence="2">histidine kinase</fullName>
        <ecNumber evidence="2">2.7.13.3</ecNumber>
    </recommendedName>
</protein>
<dbReference type="PANTHER" id="PTHR45453:SF1">
    <property type="entry name" value="PHOSPHATE REGULON SENSOR PROTEIN PHOR"/>
    <property type="match status" value="1"/>
</dbReference>
<gene>
    <name evidence="8" type="ORF">B1A_14346</name>
</gene>
<dbReference type="InterPro" id="IPR004358">
    <property type="entry name" value="Sig_transdc_His_kin-like_C"/>
</dbReference>
<dbReference type="GO" id="GO:0000155">
    <property type="term" value="F:phosphorelay sensor kinase activity"/>
    <property type="evidence" value="ECO:0007669"/>
    <property type="project" value="TreeGrafter"/>
</dbReference>
<dbReference type="GO" id="GO:0004721">
    <property type="term" value="F:phosphoprotein phosphatase activity"/>
    <property type="evidence" value="ECO:0007669"/>
    <property type="project" value="TreeGrafter"/>
</dbReference>
<dbReference type="SMART" id="SM00387">
    <property type="entry name" value="HATPase_c"/>
    <property type="match status" value="1"/>
</dbReference>
<evidence type="ECO:0000259" key="7">
    <source>
        <dbReference type="PROSITE" id="PS50109"/>
    </source>
</evidence>
<reference evidence="8" key="2">
    <citation type="journal article" date="2014" name="ISME J.">
        <title>Microbial stratification in low pH oxic and suboxic macroscopic growths along an acid mine drainage.</title>
        <authorList>
            <person name="Mendez-Garcia C."/>
            <person name="Mesa V."/>
            <person name="Sprenger R.R."/>
            <person name="Richter M."/>
            <person name="Diez M.S."/>
            <person name="Solano J."/>
            <person name="Bargiela R."/>
            <person name="Golyshina O.V."/>
            <person name="Manteca A."/>
            <person name="Ramos J.L."/>
            <person name="Gallego J.R."/>
            <person name="Llorente I."/>
            <person name="Martins Dos Santos V.A."/>
            <person name="Jensen O.N."/>
            <person name="Pelaez A.I."/>
            <person name="Sanchez J."/>
            <person name="Ferrer M."/>
        </authorList>
    </citation>
    <scope>NUCLEOTIDE SEQUENCE</scope>
</reference>
<feature type="non-terminal residue" evidence="8">
    <location>
        <position position="1"/>
    </location>
</feature>
<evidence type="ECO:0000256" key="6">
    <source>
        <dbReference type="ARBA" id="ARBA00023012"/>
    </source>
</evidence>
<keyword evidence="4" id="KW-0808">Transferase</keyword>
<evidence type="ECO:0000256" key="2">
    <source>
        <dbReference type="ARBA" id="ARBA00012438"/>
    </source>
</evidence>
<dbReference type="SUPFAM" id="SSF55874">
    <property type="entry name" value="ATPase domain of HSP90 chaperone/DNA topoisomerase II/histidine kinase"/>
    <property type="match status" value="1"/>
</dbReference>
<evidence type="ECO:0000256" key="3">
    <source>
        <dbReference type="ARBA" id="ARBA00022553"/>
    </source>
</evidence>
<sequence length="121" mass="12633">RELLRSAFENVIRNAVRYGAAGTEVWVEARHGASGPGVRPAIDVTVSDHGPGVPQQDLAAIFEPFYRVDAARDRTQGGEGLGLAIAARAVALHGGHISARNLERGGLAVTISLPVRECAAG</sequence>
<dbReference type="PANTHER" id="PTHR45453">
    <property type="entry name" value="PHOSPHATE REGULON SENSOR PROTEIN PHOR"/>
    <property type="match status" value="1"/>
</dbReference>
<dbReference type="InterPro" id="IPR003594">
    <property type="entry name" value="HATPase_dom"/>
</dbReference>
<reference evidence="8" key="1">
    <citation type="submission" date="2013-08" db="EMBL/GenBank/DDBJ databases">
        <authorList>
            <person name="Mendez C."/>
            <person name="Richter M."/>
            <person name="Ferrer M."/>
            <person name="Sanchez J."/>
        </authorList>
    </citation>
    <scope>NUCLEOTIDE SEQUENCE</scope>
</reference>
<dbReference type="PROSITE" id="PS50109">
    <property type="entry name" value="HIS_KIN"/>
    <property type="match status" value="1"/>
</dbReference>
<name>T0ZRS2_9ZZZZ</name>
<dbReference type="EC" id="2.7.13.3" evidence="2"/>
<keyword evidence="3" id="KW-0597">Phosphoprotein</keyword>
<dbReference type="AlphaFoldDB" id="T0ZRS2"/>
<dbReference type="GO" id="GO:0016036">
    <property type="term" value="P:cellular response to phosphate starvation"/>
    <property type="evidence" value="ECO:0007669"/>
    <property type="project" value="TreeGrafter"/>
</dbReference>
<evidence type="ECO:0000256" key="1">
    <source>
        <dbReference type="ARBA" id="ARBA00000085"/>
    </source>
</evidence>
<dbReference type="PRINTS" id="PR00344">
    <property type="entry name" value="BCTRLSENSOR"/>
</dbReference>
<dbReference type="InterPro" id="IPR050351">
    <property type="entry name" value="BphY/WalK/GraS-like"/>
</dbReference>
<dbReference type="EMBL" id="AUZX01010529">
    <property type="protein sequence ID" value="EQD47363.1"/>
    <property type="molecule type" value="Genomic_DNA"/>
</dbReference>
<keyword evidence="5 8" id="KW-0418">Kinase</keyword>
<dbReference type="InterPro" id="IPR036890">
    <property type="entry name" value="HATPase_C_sf"/>
</dbReference>
<comment type="catalytic activity">
    <reaction evidence="1">
        <text>ATP + protein L-histidine = ADP + protein N-phospho-L-histidine.</text>
        <dbReference type="EC" id="2.7.13.3"/>
    </reaction>
</comment>
<evidence type="ECO:0000313" key="8">
    <source>
        <dbReference type="EMBL" id="EQD47363.1"/>
    </source>
</evidence>
<dbReference type="Pfam" id="PF02518">
    <property type="entry name" value="HATPase_c"/>
    <property type="match status" value="1"/>
</dbReference>
<dbReference type="Gene3D" id="3.30.565.10">
    <property type="entry name" value="Histidine kinase-like ATPase, C-terminal domain"/>
    <property type="match status" value="1"/>
</dbReference>
<dbReference type="InterPro" id="IPR005467">
    <property type="entry name" value="His_kinase_dom"/>
</dbReference>
<comment type="caution">
    <text evidence="8">The sequence shown here is derived from an EMBL/GenBank/DDBJ whole genome shotgun (WGS) entry which is preliminary data.</text>
</comment>
<accession>T0ZRS2</accession>